<evidence type="ECO:0000313" key="5">
    <source>
        <dbReference type="EMBL" id="OXB10643.1"/>
    </source>
</evidence>
<evidence type="ECO:0000256" key="2">
    <source>
        <dbReference type="SAM" id="SignalP"/>
    </source>
</evidence>
<dbReference type="SUPFAM" id="SSF48230">
    <property type="entry name" value="Chondroitin AC/alginate lyase"/>
    <property type="match status" value="1"/>
</dbReference>
<reference evidence="5 6" key="1">
    <citation type="submission" date="2016-11" db="EMBL/GenBank/DDBJ databases">
        <title>Whole genomes of Flavobacteriaceae.</title>
        <authorList>
            <person name="Stine C."/>
            <person name="Li C."/>
            <person name="Tadesse D."/>
        </authorList>
    </citation>
    <scope>NUCLEOTIDE SEQUENCE [LARGE SCALE GENOMIC DNA]</scope>
    <source>
        <strain evidence="5 6">CCUG 60112</strain>
    </source>
</reference>
<dbReference type="RefSeq" id="WP_244281257.1">
    <property type="nucleotide sequence ID" value="NZ_MUHD01000005.1"/>
</dbReference>
<dbReference type="InterPro" id="IPR013783">
    <property type="entry name" value="Ig-like_fold"/>
</dbReference>
<proteinExistence type="predicted"/>
<accession>A0ABX4CZY3</accession>
<dbReference type="Proteomes" id="UP000198381">
    <property type="component" value="Unassembled WGS sequence"/>
</dbReference>
<dbReference type="Gene3D" id="2.70.98.70">
    <property type="match status" value="1"/>
</dbReference>
<dbReference type="Gene3D" id="1.50.10.100">
    <property type="entry name" value="Chondroitin AC/alginate lyase"/>
    <property type="match status" value="1"/>
</dbReference>
<feature type="chain" id="PRO_5045658261" evidence="2">
    <location>
        <begin position="21"/>
        <end position="897"/>
    </location>
</feature>
<dbReference type="InterPro" id="IPR008929">
    <property type="entry name" value="Chondroitin_lyas"/>
</dbReference>
<evidence type="ECO:0000256" key="1">
    <source>
        <dbReference type="ARBA" id="ARBA00004196"/>
    </source>
</evidence>
<dbReference type="InterPro" id="IPR012480">
    <property type="entry name" value="Hepar_II_III_C"/>
</dbReference>
<comment type="caution">
    <text evidence="5">The sequence shown here is derived from an EMBL/GenBank/DDBJ whole genome shotgun (WGS) entry which is preliminary data.</text>
</comment>
<dbReference type="EMBL" id="MUHD01000005">
    <property type="protein sequence ID" value="OXB10643.1"/>
    <property type="molecule type" value="Genomic_DNA"/>
</dbReference>
<keyword evidence="2" id="KW-0732">Signal</keyword>
<feature type="domain" description="Heparinase II/III-like C-terminal" evidence="3">
    <location>
        <begin position="520"/>
        <end position="712"/>
    </location>
</feature>
<evidence type="ECO:0000259" key="3">
    <source>
        <dbReference type="Pfam" id="PF07940"/>
    </source>
</evidence>
<gene>
    <name evidence="5" type="ORF">B0A81_03535</name>
</gene>
<feature type="domain" description="Heparinase II N-terminal" evidence="4">
    <location>
        <begin position="31"/>
        <end position="506"/>
    </location>
</feature>
<organism evidence="5 6">
    <name type="scientific">Flavobacterium plurextorum</name>
    <dbReference type="NCBI Taxonomy" id="1114867"/>
    <lineage>
        <taxon>Bacteria</taxon>
        <taxon>Pseudomonadati</taxon>
        <taxon>Bacteroidota</taxon>
        <taxon>Flavobacteriia</taxon>
        <taxon>Flavobacteriales</taxon>
        <taxon>Flavobacteriaceae</taxon>
        <taxon>Flavobacterium</taxon>
    </lineage>
</organism>
<dbReference type="Pfam" id="PF16332">
    <property type="entry name" value="DUF4962"/>
    <property type="match status" value="1"/>
</dbReference>
<comment type="subcellular location">
    <subcellularLocation>
        <location evidence="1">Cell envelope</location>
    </subcellularLocation>
</comment>
<sequence>MLHKKAFMLLLFVITFHIYGQQPATIKLTAETLHGRLREWPYPANGVTINTNAPALLWPGTNGEKKIVLSGDIGDDFTIDPKIHHVVYKVMLASDPDFKQNLISSEEQEWAMYPLHQPLKSGKWYWKYAYRQKNAQNWVWSPSYDFIVNPAAVNNPVSPSAATVLQRVNGQHPRLWNMNKIGNDFYLKNLSNPEAKKFIAYAEKLMLEPLPEEKPRRYIDTTGKSELQKKINIEAMYHGFGDMVGNPVRNLCIAYQLTKDKRFILDAKRRALNIAKMNPDGLATRDDFTGGAILEAVAWFYDAGFEFLSSDEKTFLKSVIKLRGERIYRHLPNRFEININDNHIWQITLRNLAIGAVATVDEVPEANKWLTYIYEVWSARFPILSNNDGGWHEGSGYFKVNFRSFIYLSQLLGDLSGVDYFQLPWMQNLPYFLLYTHPSAASCMAMGDMWEKEPNIAKIDASFADALTYRINNPFLNTYVAAIKKDYPNYFTGTDDLLLYRLINYKSERNLPESSFNELPKSRWFQDMGIAAMHENLSDTSKNLSSYFFSCPIGSSGHGHASQNAFTINYKGKTIFGGTGYYSNFSDRHNLLDYRTSRAYSTILADSLGQKIGEDGYGWTPRFITGKHIQYVLGDAAKAYGPITNEFWLDRFQKINVVPNEANGYGQRNITLYRRHYLQLEEGYVVIYDELEAEKPVKWTTQFQVPYYTIESKETANSKQQNFTVKTDVGLVNTSVFANTDLKMQVHDKFAEAAVNWNKVTGPDGKIFEYKNQWHAGITSTPSKKMRFLTVIKIDGKTAEIIKPVALENGNIQLNFGSWELSAQLNSDQAPMLNIKNEKLNTAFNYGASSIKLGKKTYQHQTSGSSMLVETINNKPMLQEVIDELPDVAKYDSKTKL</sequence>
<protein>
    <submittedName>
        <fullName evidence="5">Heparinase</fullName>
    </submittedName>
</protein>
<feature type="signal peptide" evidence="2">
    <location>
        <begin position="1"/>
        <end position="20"/>
    </location>
</feature>
<evidence type="ECO:0000259" key="4">
    <source>
        <dbReference type="Pfam" id="PF16332"/>
    </source>
</evidence>
<dbReference type="Pfam" id="PF07940">
    <property type="entry name" value="Hepar_II_III_C"/>
    <property type="match status" value="1"/>
</dbReference>
<evidence type="ECO:0000313" key="6">
    <source>
        <dbReference type="Proteomes" id="UP000198381"/>
    </source>
</evidence>
<name>A0ABX4CZY3_9FLAO</name>
<dbReference type="Gene3D" id="2.60.40.10">
    <property type="entry name" value="Immunoglobulins"/>
    <property type="match status" value="1"/>
</dbReference>
<keyword evidence="6" id="KW-1185">Reference proteome</keyword>
<dbReference type="InterPro" id="IPR032518">
    <property type="entry name" value="HepII_N"/>
</dbReference>